<accession>A0A1Z5JVC9</accession>
<reference evidence="1 2" key="1">
    <citation type="journal article" date="2015" name="Plant Cell">
        <title>Oil accumulation by the oleaginous diatom Fistulifera solaris as revealed by the genome and transcriptome.</title>
        <authorList>
            <person name="Tanaka T."/>
            <person name="Maeda Y."/>
            <person name="Veluchamy A."/>
            <person name="Tanaka M."/>
            <person name="Abida H."/>
            <person name="Marechal E."/>
            <person name="Bowler C."/>
            <person name="Muto M."/>
            <person name="Sunaga Y."/>
            <person name="Tanaka M."/>
            <person name="Yoshino T."/>
            <person name="Taniguchi T."/>
            <person name="Fukuda Y."/>
            <person name="Nemoto M."/>
            <person name="Matsumoto M."/>
            <person name="Wong P.S."/>
            <person name="Aburatani S."/>
            <person name="Fujibuchi W."/>
        </authorList>
    </citation>
    <scope>NUCLEOTIDE SEQUENCE [LARGE SCALE GENOMIC DNA]</scope>
    <source>
        <strain evidence="1 2">JPCC DA0580</strain>
    </source>
</reference>
<proteinExistence type="predicted"/>
<dbReference type="Proteomes" id="UP000198406">
    <property type="component" value="Unassembled WGS sequence"/>
</dbReference>
<keyword evidence="2" id="KW-1185">Reference proteome</keyword>
<name>A0A1Z5JVC9_FISSO</name>
<dbReference type="AlphaFoldDB" id="A0A1Z5JVC9"/>
<comment type="caution">
    <text evidence="1">The sequence shown here is derived from an EMBL/GenBank/DDBJ whole genome shotgun (WGS) entry which is preliminary data.</text>
</comment>
<protein>
    <submittedName>
        <fullName evidence="1">Uncharacterized protein</fullName>
    </submittedName>
</protein>
<dbReference type="EMBL" id="BDSP01000123">
    <property type="protein sequence ID" value="GAX18005.1"/>
    <property type="molecule type" value="Genomic_DNA"/>
</dbReference>
<gene>
    <name evidence="1" type="ORF">FisN_18Hu218</name>
</gene>
<sequence>MAFLYQILAKVVLGEINNILLKMKPAAEARDTAVDWRVRQKTDVNRFMGWALFSLRTKLHKGKRERKMDEDEKVNNGK</sequence>
<evidence type="ECO:0000313" key="2">
    <source>
        <dbReference type="Proteomes" id="UP000198406"/>
    </source>
</evidence>
<evidence type="ECO:0000313" key="1">
    <source>
        <dbReference type="EMBL" id="GAX18005.1"/>
    </source>
</evidence>
<dbReference type="InParanoid" id="A0A1Z5JVC9"/>
<organism evidence="1 2">
    <name type="scientific">Fistulifera solaris</name>
    <name type="common">Oleaginous diatom</name>
    <dbReference type="NCBI Taxonomy" id="1519565"/>
    <lineage>
        <taxon>Eukaryota</taxon>
        <taxon>Sar</taxon>
        <taxon>Stramenopiles</taxon>
        <taxon>Ochrophyta</taxon>
        <taxon>Bacillariophyta</taxon>
        <taxon>Bacillariophyceae</taxon>
        <taxon>Bacillariophycidae</taxon>
        <taxon>Naviculales</taxon>
        <taxon>Naviculaceae</taxon>
        <taxon>Fistulifera</taxon>
    </lineage>
</organism>